<dbReference type="EC" id="4.2.1.31" evidence="8"/>
<accession>A0A084GE81</accession>
<dbReference type="KEGG" id="sapo:SAPIO_CDS2007"/>
<keyword evidence="1" id="KW-0479">Metal-binding</keyword>
<dbReference type="InterPro" id="IPR050067">
    <property type="entry name" value="IPM_dehydratase_rel_enz"/>
</dbReference>
<dbReference type="EC" id="4.2.1.85" evidence="8"/>
<dbReference type="AlphaFoldDB" id="A0A084GE81"/>
<dbReference type="InterPro" id="IPR001030">
    <property type="entry name" value="Acoase/IPM_deHydtase_lsu_aba"/>
</dbReference>
<feature type="domain" description="Aconitase/3-isopropylmalate dehydratase large subunit alpha/beta/alpha" evidence="6">
    <location>
        <begin position="168"/>
        <end position="359"/>
    </location>
</feature>
<reference evidence="8 9" key="1">
    <citation type="journal article" date="2014" name="Genome Announc.">
        <title>Draft genome sequence of the pathogenic fungus Scedosporium apiospermum.</title>
        <authorList>
            <person name="Vandeputte P."/>
            <person name="Ghamrawi S."/>
            <person name="Rechenmann M."/>
            <person name="Iltis A."/>
            <person name="Giraud S."/>
            <person name="Fleury M."/>
            <person name="Thornton C."/>
            <person name="Delhaes L."/>
            <person name="Meyer W."/>
            <person name="Papon N."/>
            <person name="Bouchara J.P."/>
        </authorList>
    </citation>
    <scope>NUCLEOTIDE SEQUENCE [LARGE SCALE GENOMIC DNA]</scope>
    <source>
        <strain evidence="8 9">IHEM 14462</strain>
    </source>
</reference>
<dbReference type="SUPFAM" id="SSF52016">
    <property type="entry name" value="LeuD/IlvD-like"/>
    <property type="match status" value="1"/>
</dbReference>
<dbReference type="OrthoDB" id="419183at2759"/>
<feature type="domain" description="Aconitase A/isopropylmalate dehydratase small subunit swivel" evidence="7">
    <location>
        <begin position="595"/>
        <end position="625"/>
    </location>
</feature>
<comment type="caution">
    <text evidence="8">The sequence shown here is derived from an EMBL/GenBank/DDBJ whole genome shotgun (WGS) entry which is preliminary data.</text>
</comment>
<dbReference type="EMBL" id="JOWA01000077">
    <property type="protein sequence ID" value="KEZ45643.1"/>
    <property type="molecule type" value="Genomic_DNA"/>
</dbReference>
<dbReference type="VEuPathDB" id="FungiDB:SAPIO_CDS2007"/>
<keyword evidence="4 8" id="KW-0456">Lyase</keyword>
<dbReference type="GeneID" id="27721079"/>
<dbReference type="Pfam" id="PF00694">
    <property type="entry name" value="Aconitase_C"/>
    <property type="match status" value="1"/>
</dbReference>
<dbReference type="GO" id="GO:0046872">
    <property type="term" value="F:metal ion binding"/>
    <property type="evidence" value="ECO:0007669"/>
    <property type="project" value="UniProtKB-KW"/>
</dbReference>
<dbReference type="HOGENOM" id="CLU_006714_3_3_1"/>
<evidence type="ECO:0000256" key="4">
    <source>
        <dbReference type="ARBA" id="ARBA00023239"/>
    </source>
</evidence>
<sequence length="712" mass="76666">MQAAANSMLPHVIDLLKHVRGVDLTQEFSSELAPSGDALADIETLVRHLNDTGRPREAAALRTVVGICKTSANYGGLELKQGDISDISIQEIQFLVSTWLESLNSEDRARAPIIPSPTRPVGRRPMTMTEKIFAVHDVDRRDFVCPGETIRISVDWIMASEASWSYTIMHTEFYRERAQPGAVIIGSDSHTCSSGAVGCLAIGLGVADVTMALVTGEIWFNVPECVNIRFVGKPERGIGGKDVILYVLQQLKRNTVAADRVVEYTGPGLKYLSPDARFAIANMTTEFGGITGIFIPDSATMNFVNSRKLARHKSSSHYFRPDEDAVYAETHVIDLSKAKSFVAKYPNPDDVVPVSDMENTPLDGCFIGACTTAEEDIILGALVLEQGLKKGLVPVSRGKRKVVPGSRPIVDMLHKTGLAAIYTEAGFEIGLPGCSYCVGMSADKAGEGEVWLSSQNRNFENRMGTGSIGNLASAATVAASSFEMKITDPQYLIDLIDQERWDQIKGRGSIREVLNSPEPPYVEPPSSGADNQVPHNDGSVAREGVIDGKVQRLGDFIDTDALAPAQYLVSSRTDDELGSHCLEFTNPGFRSRVAQGFDIVVAGKGFGCGSSREQAVSALLGCGVRDEFFEAAQDGVAISVDLRKNTVIVGEKEFAFGLSKIEKELIGLGGITPAFMKFGKDLFQGLCSSRHNSGAGNGIKGGGCSSGKLLEW</sequence>
<gene>
    <name evidence="8" type="ORF">SAPIO_CDS2007</name>
</gene>
<dbReference type="InterPro" id="IPR000573">
    <property type="entry name" value="AconitaseA/IPMdHydase_ssu_swvl"/>
</dbReference>
<evidence type="ECO:0000256" key="1">
    <source>
        <dbReference type="ARBA" id="ARBA00022723"/>
    </source>
</evidence>
<feature type="region of interest" description="Disordered" evidence="5">
    <location>
        <begin position="509"/>
        <end position="537"/>
    </location>
</feature>
<keyword evidence="9" id="KW-1185">Reference proteome</keyword>
<organism evidence="8 9">
    <name type="scientific">Pseudallescheria apiosperma</name>
    <name type="common">Scedosporium apiospermum</name>
    <dbReference type="NCBI Taxonomy" id="563466"/>
    <lineage>
        <taxon>Eukaryota</taxon>
        <taxon>Fungi</taxon>
        <taxon>Dikarya</taxon>
        <taxon>Ascomycota</taxon>
        <taxon>Pezizomycotina</taxon>
        <taxon>Sordariomycetes</taxon>
        <taxon>Hypocreomycetidae</taxon>
        <taxon>Microascales</taxon>
        <taxon>Microascaceae</taxon>
        <taxon>Scedosporium</taxon>
    </lineage>
</organism>
<dbReference type="OMA" id="WAGMETT"/>
<protein>
    <submittedName>
        <fullName evidence="8">Maleate hydratase</fullName>
        <ecNumber evidence="8">4.2.1.31</ecNumber>
        <ecNumber evidence="8">4.2.1.35</ecNumber>
        <ecNumber evidence="8">4.2.1.85</ecNumber>
    </submittedName>
</protein>
<evidence type="ECO:0000256" key="3">
    <source>
        <dbReference type="ARBA" id="ARBA00023014"/>
    </source>
</evidence>
<proteinExistence type="predicted"/>
<evidence type="ECO:0000256" key="2">
    <source>
        <dbReference type="ARBA" id="ARBA00023004"/>
    </source>
</evidence>
<evidence type="ECO:0000259" key="6">
    <source>
        <dbReference type="Pfam" id="PF00330"/>
    </source>
</evidence>
<dbReference type="InterPro" id="IPR015928">
    <property type="entry name" value="Aconitase/3IPM_dehydase_swvl"/>
</dbReference>
<dbReference type="GO" id="GO:0051536">
    <property type="term" value="F:iron-sulfur cluster binding"/>
    <property type="evidence" value="ECO:0007669"/>
    <property type="project" value="UniProtKB-KW"/>
</dbReference>
<dbReference type="Gene3D" id="3.30.499.10">
    <property type="entry name" value="Aconitase, domain 3"/>
    <property type="match status" value="2"/>
</dbReference>
<dbReference type="GO" id="GO:0170038">
    <property type="term" value="P:proteinogenic amino acid biosynthetic process"/>
    <property type="evidence" value="ECO:0007669"/>
    <property type="project" value="UniProtKB-ARBA"/>
</dbReference>
<dbReference type="Proteomes" id="UP000028545">
    <property type="component" value="Unassembled WGS sequence"/>
</dbReference>
<dbReference type="GO" id="GO:0050075">
    <property type="term" value="F:maleate hydratase activity"/>
    <property type="evidence" value="ECO:0007669"/>
    <property type="project" value="UniProtKB-EC"/>
</dbReference>
<name>A0A084GE81_PSEDA</name>
<dbReference type="InterPro" id="IPR015931">
    <property type="entry name" value="Acnase/IPM_dHydase_lsu_aba_1/3"/>
</dbReference>
<dbReference type="Gene3D" id="3.20.19.10">
    <property type="entry name" value="Aconitase, domain 4"/>
    <property type="match status" value="1"/>
</dbReference>
<evidence type="ECO:0000256" key="5">
    <source>
        <dbReference type="SAM" id="MobiDB-lite"/>
    </source>
</evidence>
<dbReference type="GO" id="GO:0170034">
    <property type="term" value="P:L-amino acid biosynthetic process"/>
    <property type="evidence" value="ECO:0007669"/>
    <property type="project" value="UniProtKB-ARBA"/>
</dbReference>
<dbReference type="GO" id="GO:0047868">
    <property type="term" value="F:dimethylmaleate hydratase activity"/>
    <property type="evidence" value="ECO:0007669"/>
    <property type="project" value="UniProtKB-EC"/>
</dbReference>
<dbReference type="EC" id="4.2.1.35" evidence="8"/>
<evidence type="ECO:0000259" key="7">
    <source>
        <dbReference type="Pfam" id="PF00694"/>
    </source>
</evidence>
<dbReference type="GO" id="GO:0047508">
    <property type="term" value="F:(R)-2-methylmalate dehydratase activity"/>
    <property type="evidence" value="ECO:0007669"/>
    <property type="project" value="UniProtKB-EC"/>
</dbReference>
<dbReference type="PRINTS" id="PR00415">
    <property type="entry name" value="ACONITASE"/>
</dbReference>
<evidence type="ECO:0000313" key="9">
    <source>
        <dbReference type="Proteomes" id="UP000028545"/>
    </source>
</evidence>
<evidence type="ECO:0000313" key="8">
    <source>
        <dbReference type="EMBL" id="KEZ45643.1"/>
    </source>
</evidence>
<dbReference type="PANTHER" id="PTHR43822:SF2">
    <property type="entry name" value="HOMOACONITASE, MITOCHONDRIAL"/>
    <property type="match status" value="1"/>
</dbReference>
<keyword evidence="2" id="KW-0408">Iron</keyword>
<dbReference type="InterPro" id="IPR036008">
    <property type="entry name" value="Aconitase_4Fe-4S_dom"/>
</dbReference>
<dbReference type="SUPFAM" id="SSF53732">
    <property type="entry name" value="Aconitase iron-sulfur domain"/>
    <property type="match status" value="1"/>
</dbReference>
<keyword evidence="3" id="KW-0411">Iron-sulfur</keyword>
<dbReference type="Pfam" id="PF00330">
    <property type="entry name" value="Aconitase"/>
    <property type="match status" value="1"/>
</dbReference>
<dbReference type="PANTHER" id="PTHR43822">
    <property type="entry name" value="HOMOACONITASE, MITOCHONDRIAL-RELATED"/>
    <property type="match status" value="1"/>
</dbReference>
<dbReference type="RefSeq" id="XP_016645442.1">
    <property type="nucleotide sequence ID" value="XM_016785145.1"/>
</dbReference>